<dbReference type="Proteomes" id="UP000239002">
    <property type="component" value="Unassembled WGS sequence"/>
</dbReference>
<dbReference type="OrthoDB" id="7067605at2"/>
<dbReference type="EMBL" id="PTJE01000003">
    <property type="protein sequence ID" value="PPK94818.1"/>
    <property type="molecule type" value="Genomic_DNA"/>
</dbReference>
<comment type="caution">
    <text evidence="1">The sequence shown here is derived from an EMBL/GenBank/DDBJ whole genome shotgun (WGS) entry which is preliminary data.</text>
</comment>
<dbReference type="AlphaFoldDB" id="A0A2S6IKT9"/>
<gene>
    <name evidence="1" type="ORF">LY01_01571</name>
</gene>
<name>A0A2S6IKT9_9FLAO</name>
<dbReference type="RefSeq" id="WP_104515274.1">
    <property type="nucleotide sequence ID" value="NZ_MQVW01000024.1"/>
</dbReference>
<reference evidence="1 2" key="1">
    <citation type="submission" date="2018-02" db="EMBL/GenBank/DDBJ databases">
        <title>Genomic Encyclopedia of Archaeal and Bacterial Type Strains, Phase II (KMG-II): from individual species to whole genera.</title>
        <authorList>
            <person name="Goeker M."/>
        </authorList>
    </citation>
    <scope>NUCLEOTIDE SEQUENCE [LARGE SCALE GENOMIC DNA]</scope>
    <source>
        <strain evidence="1 2">DSM 16809</strain>
    </source>
</reference>
<protein>
    <submittedName>
        <fullName evidence="1">Uncharacterized protein</fullName>
    </submittedName>
</protein>
<evidence type="ECO:0000313" key="2">
    <source>
        <dbReference type="Proteomes" id="UP000239002"/>
    </source>
</evidence>
<proteinExistence type="predicted"/>
<sequence>MVKLKDYLGTLISGVNQARVMADVESARIAQAYASDNILKHFPVPRFRAQDVELDIPIAIDSFDQQPAADYQPVDNKSFNSNTYTSMKDAAQRASFSRKTSTFLNSEIAEKSKILEQEMKANESKELAFSRYEEKMTAAFSSAMDMEKIPAADQDKMIANYKDILKNKVYASVKTRQVSNTLENANVVVDAARLREIPNENIIRIKMKLFEDGMEWHTSEDVNGNQQSSLLPE</sequence>
<accession>A0A2S6IKT9</accession>
<organism evidence="1 2">
    <name type="scientific">Nonlabens xylanidelens</name>
    <dbReference type="NCBI Taxonomy" id="191564"/>
    <lineage>
        <taxon>Bacteria</taxon>
        <taxon>Pseudomonadati</taxon>
        <taxon>Bacteroidota</taxon>
        <taxon>Flavobacteriia</taxon>
        <taxon>Flavobacteriales</taxon>
        <taxon>Flavobacteriaceae</taxon>
        <taxon>Nonlabens</taxon>
    </lineage>
</organism>
<evidence type="ECO:0000313" key="1">
    <source>
        <dbReference type="EMBL" id="PPK94818.1"/>
    </source>
</evidence>
<keyword evidence="2" id="KW-1185">Reference proteome</keyword>